<evidence type="ECO:0000256" key="5">
    <source>
        <dbReference type="SAM" id="MobiDB-lite"/>
    </source>
</evidence>
<dbReference type="InterPro" id="IPR003349">
    <property type="entry name" value="JmjN"/>
</dbReference>
<dbReference type="AlphaFoldDB" id="A0A0K9P4L9"/>
<dbReference type="GO" id="GO:0034647">
    <property type="term" value="F:histone H3K4me/H3K4me2/H3K4me3 demethylase activity"/>
    <property type="evidence" value="ECO:0000318"/>
    <property type="project" value="GO_Central"/>
</dbReference>
<dbReference type="SMART" id="SM00542">
    <property type="entry name" value="FYRC"/>
    <property type="match status" value="1"/>
</dbReference>
<keyword evidence="9" id="KW-1185">Reference proteome</keyword>
<dbReference type="PROSITE" id="PS51543">
    <property type="entry name" value="FYRC"/>
    <property type="match status" value="1"/>
</dbReference>
<dbReference type="OrthoDB" id="1678912at2759"/>
<dbReference type="Pfam" id="PF05965">
    <property type="entry name" value="FYRC"/>
    <property type="match status" value="1"/>
</dbReference>
<comment type="subcellular location">
    <subcellularLocation>
        <location evidence="1">Nucleus</location>
    </subcellularLocation>
</comment>
<dbReference type="GO" id="GO:0032259">
    <property type="term" value="P:methylation"/>
    <property type="evidence" value="ECO:0007669"/>
    <property type="project" value="UniProtKB-KW"/>
</dbReference>
<reference evidence="9" key="1">
    <citation type="journal article" date="2016" name="Nature">
        <title>The genome of the seagrass Zostera marina reveals angiosperm adaptation to the sea.</title>
        <authorList>
            <person name="Olsen J.L."/>
            <person name="Rouze P."/>
            <person name="Verhelst B."/>
            <person name="Lin Y.-C."/>
            <person name="Bayer T."/>
            <person name="Collen J."/>
            <person name="Dattolo E."/>
            <person name="De Paoli E."/>
            <person name="Dittami S."/>
            <person name="Maumus F."/>
            <person name="Michel G."/>
            <person name="Kersting A."/>
            <person name="Lauritano C."/>
            <person name="Lohaus R."/>
            <person name="Toepel M."/>
            <person name="Tonon T."/>
            <person name="Vanneste K."/>
            <person name="Amirebrahimi M."/>
            <person name="Brakel J."/>
            <person name="Bostroem C."/>
            <person name="Chovatia M."/>
            <person name="Grimwood J."/>
            <person name="Jenkins J.W."/>
            <person name="Jueterbock A."/>
            <person name="Mraz A."/>
            <person name="Stam W.T."/>
            <person name="Tice H."/>
            <person name="Bornberg-Bauer E."/>
            <person name="Green P.J."/>
            <person name="Pearson G.A."/>
            <person name="Procaccini G."/>
            <person name="Duarte C.M."/>
            <person name="Schmutz J."/>
            <person name="Reusch T.B.H."/>
            <person name="Van de Peer Y."/>
        </authorList>
    </citation>
    <scope>NUCLEOTIDE SEQUENCE [LARGE SCALE GENOMIC DNA]</scope>
    <source>
        <strain evidence="9">cv. Finnish</strain>
    </source>
</reference>
<feature type="domain" description="JmjN" evidence="6">
    <location>
        <begin position="116"/>
        <end position="157"/>
    </location>
</feature>
<dbReference type="SUPFAM" id="SSF51197">
    <property type="entry name" value="Clavaminate synthase-like"/>
    <property type="match status" value="1"/>
</dbReference>
<evidence type="ECO:0000313" key="9">
    <source>
        <dbReference type="Proteomes" id="UP000036987"/>
    </source>
</evidence>
<dbReference type="SMART" id="SM00545">
    <property type="entry name" value="JmjN"/>
    <property type="match status" value="1"/>
</dbReference>
<dbReference type="OMA" id="CPDCANC"/>
<dbReference type="PROSITE" id="PS51184">
    <property type="entry name" value="JMJC"/>
    <property type="match status" value="1"/>
</dbReference>
<evidence type="ECO:0000256" key="2">
    <source>
        <dbReference type="ARBA" id="ARBA00023002"/>
    </source>
</evidence>
<dbReference type="InterPro" id="IPR003889">
    <property type="entry name" value="FYrich_C"/>
</dbReference>
<evidence type="ECO:0000256" key="3">
    <source>
        <dbReference type="ARBA" id="ARBA00023004"/>
    </source>
</evidence>
<dbReference type="GO" id="GO:0005634">
    <property type="term" value="C:nucleus"/>
    <property type="evidence" value="ECO:0000318"/>
    <property type="project" value="GO_Central"/>
</dbReference>
<dbReference type="GO" id="GO:0010468">
    <property type="term" value="P:regulation of gene expression"/>
    <property type="evidence" value="ECO:0000318"/>
    <property type="project" value="GO_Central"/>
</dbReference>
<dbReference type="SMART" id="SM00541">
    <property type="entry name" value="FYRN"/>
    <property type="match status" value="1"/>
</dbReference>
<feature type="domain" description="JmjC" evidence="7">
    <location>
        <begin position="329"/>
        <end position="495"/>
    </location>
</feature>
<proteinExistence type="predicted"/>
<accession>A0A0K9P4L9</accession>
<evidence type="ECO:0000313" key="8">
    <source>
        <dbReference type="EMBL" id="KMZ64001.1"/>
    </source>
</evidence>
<gene>
    <name evidence="8" type="ORF">ZOSMA_38G01090</name>
</gene>
<keyword evidence="8" id="KW-0808">Transferase</keyword>
<protein>
    <submittedName>
        <fullName evidence="8">Lysine-specific demethylase 5A</fullName>
    </submittedName>
</protein>
<dbReference type="PROSITE" id="PS51183">
    <property type="entry name" value="JMJN"/>
    <property type="match status" value="1"/>
</dbReference>
<feature type="region of interest" description="Disordered" evidence="5">
    <location>
        <begin position="669"/>
        <end position="701"/>
    </location>
</feature>
<sequence>MPIAMETIQNNDVVTFIKTSAHTINPLTLQADDQGCVMVVEKSRKSLRNRPYINYRQFDDNSDEESPLEIYDHEVDVKSRRKKKGIIRGCPDCENCQKVLARWHPEDACRPVLDEAPVFYPSEEEFADTLKYIESIREKAEPYGICRIVPPSSWKPSCPLKKKFVWENSRFTTRVQRVDLLQNKHTTNRMSNVGSGVMRKRQRLCTTGTELENDCGSFVKNDVFSHHDNSAKFGFEPGPDFTLESFQKYADDFKNQYFYANDVNSYKNIGLDHPQRWEPSEEDIEGEYWRIVEKATEEIEVLYGADLETGEFGSGFPKESPTDNNLEEDYVKTGWNLNKFPRLMGSVLAFESEDISGVLVPWLYIGMCFSSFCWHVEDHHFYSLNYMHWGSPKIWYGVPGKDALQLEAAMKKHLPDLFVEQPDLLHKLVTQFSPSLLRAEGVPVYRCVQHSGEFVLTFPRAYHSGFNCGFNCAEAVNVAPIDWLPHGQKAVELYRDQAHMISVSHDKLLLGAARKAVRSQWDMLFLKKTTPENLIWKDICGQDKTLVNALKMRVEMERARRECFLSSQSRKMDSSFDANDEKECFMCHYDLHLSAAGCSCSSDKFACLVHAKKMCSCDWTKRFFLFRYEISELNILIDALGGKLSAVHKWGMTDLGLSLSSYVTKSKTKSEGKKEGKVNEGVSSNSTSSTEHNCNQKNNRQTLWNRNQSKSRCGTFHEKGEEFEKKQPIKESLNATGCHLSKESSKNTIRLIKLSNSGDVSSILSNSDFNQSTIKDANCTLSNSDGKKRSLSFENHIITRLKGRGHKESLQSIADQMNKDLIIRIKDSDDQLTACDADDKDQVRSVCETNASGMIKNDASLDQVVEEADHLSLHSKGNEDGKYEMLKENHIPQDQPLNSNHCLQNPCVWKKESYHDICNIRNKSQNSHVYETADATKTFKRVNVEIDSALHPKSEKPQAVTGSQSCSPIITERHLQKGVRIAKIVRRINYNVDVLEYGTVHSGSLWSTGHAIFPNGYKSRVKYLSILDPTQMCSYISQILDSGLDGPLFMVQVEHCPNEVFIHLTPTKSWDMVRERVNLEIRRAHNHGKSNIPTLQHQYSIDGLEMFGLNSPPIIQAIEAIDYNQISVEYWRQKPQNQKKASIASGSKKETDAHDTFSLTSSNDILEGFFKKASCVELQLLHQLFTNNRLDSNQEIIQILMKVKQRSSQPSVSDHT</sequence>
<name>A0A0K9P4L9_ZOSMR</name>
<dbReference type="GO" id="GO:0000785">
    <property type="term" value="C:chromatin"/>
    <property type="evidence" value="ECO:0000318"/>
    <property type="project" value="GO_Central"/>
</dbReference>
<dbReference type="Gene3D" id="2.60.120.650">
    <property type="entry name" value="Cupin"/>
    <property type="match status" value="1"/>
</dbReference>
<keyword evidence="3" id="KW-0408">Iron</keyword>
<dbReference type="InterPro" id="IPR003888">
    <property type="entry name" value="FYrich_N"/>
</dbReference>
<feature type="compositionally biased region" description="Basic and acidic residues" evidence="5">
    <location>
        <begin position="669"/>
        <end position="678"/>
    </location>
</feature>
<evidence type="ECO:0000256" key="1">
    <source>
        <dbReference type="ARBA" id="ARBA00004123"/>
    </source>
</evidence>
<feature type="compositionally biased region" description="Polar residues" evidence="5">
    <location>
        <begin position="681"/>
        <end position="701"/>
    </location>
</feature>
<dbReference type="Pfam" id="PF02375">
    <property type="entry name" value="JmjN"/>
    <property type="match status" value="1"/>
</dbReference>
<dbReference type="Proteomes" id="UP000036987">
    <property type="component" value="Unassembled WGS sequence"/>
</dbReference>
<comment type="caution">
    <text evidence="8">The sequence shown here is derived from an EMBL/GenBank/DDBJ whole genome shotgun (WGS) entry which is preliminary data.</text>
</comment>
<keyword evidence="8" id="KW-0489">Methyltransferase</keyword>
<dbReference type="InterPro" id="IPR004198">
    <property type="entry name" value="Znf_C5HC2"/>
</dbReference>
<keyword evidence="4" id="KW-0539">Nucleus</keyword>
<dbReference type="SMART" id="SM00558">
    <property type="entry name" value="JmjC"/>
    <property type="match status" value="1"/>
</dbReference>
<dbReference type="PANTHER" id="PTHR10694">
    <property type="entry name" value="LYSINE-SPECIFIC DEMETHYLASE"/>
    <property type="match status" value="1"/>
</dbReference>
<dbReference type="STRING" id="29655.A0A0K9P4L9"/>
<keyword evidence="2" id="KW-0560">Oxidoreductase</keyword>
<dbReference type="InterPro" id="IPR003347">
    <property type="entry name" value="JmjC_dom"/>
</dbReference>
<dbReference type="PROSITE" id="PS51542">
    <property type="entry name" value="FYRN"/>
    <property type="match status" value="1"/>
</dbReference>
<dbReference type="Pfam" id="PF02373">
    <property type="entry name" value="JmjC"/>
    <property type="match status" value="1"/>
</dbReference>
<dbReference type="Pfam" id="PF05964">
    <property type="entry name" value="FYRN"/>
    <property type="match status" value="1"/>
</dbReference>
<evidence type="ECO:0000259" key="6">
    <source>
        <dbReference type="PROSITE" id="PS51183"/>
    </source>
</evidence>
<dbReference type="GO" id="GO:0006338">
    <property type="term" value="P:chromatin remodeling"/>
    <property type="evidence" value="ECO:0000318"/>
    <property type="project" value="GO_Central"/>
</dbReference>
<dbReference type="Pfam" id="PF02928">
    <property type="entry name" value="zf-C5HC2"/>
    <property type="match status" value="1"/>
</dbReference>
<evidence type="ECO:0000259" key="7">
    <source>
        <dbReference type="PROSITE" id="PS51184"/>
    </source>
</evidence>
<dbReference type="PANTHER" id="PTHR10694:SF113">
    <property type="entry name" value="PROTEIN JUMONJI"/>
    <property type="match status" value="1"/>
</dbReference>
<organism evidence="8 9">
    <name type="scientific">Zostera marina</name>
    <name type="common">Eelgrass</name>
    <dbReference type="NCBI Taxonomy" id="29655"/>
    <lineage>
        <taxon>Eukaryota</taxon>
        <taxon>Viridiplantae</taxon>
        <taxon>Streptophyta</taxon>
        <taxon>Embryophyta</taxon>
        <taxon>Tracheophyta</taxon>
        <taxon>Spermatophyta</taxon>
        <taxon>Magnoliopsida</taxon>
        <taxon>Liliopsida</taxon>
        <taxon>Zosteraceae</taxon>
        <taxon>Zostera</taxon>
    </lineage>
</organism>
<dbReference type="Gene3D" id="3.30.160.360">
    <property type="match status" value="1"/>
</dbReference>
<dbReference type="GO" id="GO:0008168">
    <property type="term" value="F:methyltransferase activity"/>
    <property type="evidence" value="ECO:0007669"/>
    <property type="project" value="UniProtKB-KW"/>
</dbReference>
<evidence type="ECO:0000256" key="4">
    <source>
        <dbReference type="ARBA" id="ARBA00023242"/>
    </source>
</evidence>
<dbReference type="EMBL" id="LFYR01001193">
    <property type="protein sequence ID" value="KMZ64001.1"/>
    <property type="molecule type" value="Genomic_DNA"/>
</dbReference>